<dbReference type="GO" id="GO:0006304">
    <property type="term" value="P:DNA modification"/>
    <property type="evidence" value="ECO:0007669"/>
    <property type="project" value="InterPro"/>
</dbReference>
<dbReference type="GO" id="GO:0032259">
    <property type="term" value="P:methylation"/>
    <property type="evidence" value="ECO:0007669"/>
    <property type="project" value="UniProtKB-KW"/>
</dbReference>
<evidence type="ECO:0000313" key="8">
    <source>
        <dbReference type="Proteomes" id="UP000502433"/>
    </source>
</evidence>
<feature type="domain" description="Type II methyltransferase M.TaqI-like" evidence="6">
    <location>
        <begin position="422"/>
        <end position="579"/>
    </location>
</feature>
<accession>A0A6H2BZV3</accession>
<dbReference type="EMBL" id="CP051206">
    <property type="protein sequence ID" value="QJB45102.1"/>
    <property type="molecule type" value="Genomic_DNA"/>
</dbReference>
<keyword evidence="4" id="KW-0949">S-adenosyl-L-methionine</keyword>
<reference evidence="7 8" key="1">
    <citation type="submission" date="2020-04" db="EMBL/GenBank/DDBJ databases">
        <title>Genome-Wide Identification of 5-Methylcytosine Sites in Bacterial Genomes By High-Throughput Sequencing of MspJI Restriction Fragments.</title>
        <authorList>
            <person name="Wu V."/>
        </authorList>
    </citation>
    <scope>NUCLEOTIDE SEQUENCE [LARGE SCALE GENOMIC DNA]</scope>
    <source>
        <strain evidence="7 8">CCAP 1403/13f</strain>
    </source>
</reference>
<dbReference type="InterPro" id="IPR050953">
    <property type="entry name" value="N4_N6_ade-DNA_methylase"/>
</dbReference>
<dbReference type="GO" id="GO:0009007">
    <property type="term" value="F:site-specific DNA-methyltransferase (adenine-specific) activity"/>
    <property type="evidence" value="ECO:0007669"/>
    <property type="project" value="UniProtKB-EC"/>
</dbReference>
<proteinExistence type="predicted"/>
<dbReference type="EC" id="2.1.1.72" evidence="1"/>
<evidence type="ECO:0000256" key="3">
    <source>
        <dbReference type="ARBA" id="ARBA00022679"/>
    </source>
</evidence>
<dbReference type="REBASE" id="404651">
    <property type="entry name" value="AflORF13875P"/>
</dbReference>
<evidence type="ECO:0000256" key="5">
    <source>
        <dbReference type="ARBA" id="ARBA00047942"/>
    </source>
</evidence>
<evidence type="ECO:0000256" key="1">
    <source>
        <dbReference type="ARBA" id="ARBA00011900"/>
    </source>
</evidence>
<dbReference type="PANTHER" id="PTHR33841:SF1">
    <property type="entry name" value="DNA METHYLTRANSFERASE A"/>
    <property type="match status" value="1"/>
</dbReference>
<dbReference type="Pfam" id="PF07669">
    <property type="entry name" value="Eco57I"/>
    <property type="match status" value="1"/>
</dbReference>
<comment type="catalytic activity">
    <reaction evidence="5">
        <text>a 2'-deoxyadenosine in DNA + S-adenosyl-L-methionine = an N(6)-methyl-2'-deoxyadenosine in DNA + S-adenosyl-L-homocysteine + H(+)</text>
        <dbReference type="Rhea" id="RHEA:15197"/>
        <dbReference type="Rhea" id="RHEA-COMP:12418"/>
        <dbReference type="Rhea" id="RHEA-COMP:12419"/>
        <dbReference type="ChEBI" id="CHEBI:15378"/>
        <dbReference type="ChEBI" id="CHEBI:57856"/>
        <dbReference type="ChEBI" id="CHEBI:59789"/>
        <dbReference type="ChEBI" id="CHEBI:90615"/>
        <dbReference type="ChEBI" id="CHEBI:90616"/>
        <dbReference type="EC" id="2.1.1.72"/>
    </reaction>
</comment>
<protein>
    <recommendedName>
        <fullName evidence="1">site-specific DNA-methyltransferase (adenine-specific)</fullName>
        <ecNumber evidence="1">2.1.1.72</ecNumber>
    </recommendedName>
</protein>
<dbReference type="Proteomes" id="UP000502433">
    <property type="component" value="Chromosome"/>
</dbReference>
<dbReference type="PANTHER" id="PTHR33841">
    <property type="entry name" value="DNA METHYLTRANSFERASE YEEA-RELATED"/>
    <property type="match status" value="1"/>
</dbReference>
<evidence type="ECO:0000259" key="6">
    <source>
        <dbReference type="Pfam" id="PF07669"/>
    </source>
</evidence>
<organism evidence="7 8">
    <name type="scientific">Dolichospermum flos-aquae CCAP 1403/13F</name>
    <dbReference type="NCBI Taxonomy" id="315271"/>
    <lineage>
        <taxon>Bacteria</taxon>
        <taxon>Bacillati</taxon>
        <taxon>Cyanobacteriota</taxon>
        <taxon>Cyanophyceae</taxon>
        <taxon>Nostocales</taxon>
        <taxon>Aphanizomenonaceae</taxon>
        <taxon>Dolichospermum</taxon>
    </lineage>
</organism>
<evidence type="ECO:0000313" key="7">
    <source>
        <dbReference type="EMBL" id="QJB45102.1"/>
    </source>
</evidence>
<dbReference type="KEGG" id="dfs:HGD76_13875"/>
<dbReference type="InterPro" id="IPR011639">
    <property type="entry name" value="MethylTrfase_TaqI-like_dom"/>
</dbReference>
<dbReference type="SUPFAM" id="SSF53335">
    <property type="entry name" value="S-adenosyl-L-methionine-dependent methyltransferases"/>
    <property type="match status" value="1"/>
</dbReference>
<keyword evidence="3 7" id="KW-0808">Transferase</keyword>
<evidence type="ECO:0000256" key="2">
    <source>
        <dbReference type="ARBA" id="ARBA00022603"/>
    </source>
</evidence>
<dbReference type="RefSeq" id="WP_168696134.1">
    <property type="nucleotide sequence ID" value="NZ_CP051206.1"/>
</dbReference>
<reference evidence="7 8" key="2">
    <citation type="submission" date="2020-04" db="EMBL/GenBank/DDBJ databases">
        <authorList>
            <person name="Fomenkov A."/>
            <person name="Anton B.P."/>
            <person name="Roberts R.J."/>
        </authorList>
    </citation>
    <scope>NUCLEOTIDE SEQUENCE [LARGE SCALE GENOMIC DNA]</scope>
    <source>
        <strain evidence="7 8">CCAP 1403/13f</strain>
    </source>
</reference>
<dbReference type="AlphaFoldDB" id="A0A6H2BZV3"/>
<dbReference type="Gene3D" id="3.40.50.150">
    <property type="entry name" value="Vaccinia Virus protein VP39"/>
    <property type="match status" value="1"/>
</dbReference>
<evidence type="ECO:0000256" key="4">
    <source>
        <dbReference type="ARBA" id="ARBA00022691"/>
    </source>
</evidence>
<keyword evidence="2 7" id="KW-0489">Methyltransferase</keyword>
<sequence length="1060" mass="121128">MSQSGLLELAHEKLHWPTPQEILEPSGAGPNVYAQIAKEKLGRTISKLSDGHGVQIGVLSANPKGNSTETPIALVCDFPTEISEETLRKTHQLAWSFSRTPSLITTEPNRLRIWTCYEEPPKEKDIINPVIDVSKREIESFNQVSLSGQAAETLRLHWADLVSGQFFQEHSQRFQRKQAADQMLLKNLKSVRKRLQKNELDDDTIHDLLARIIFIQFLFDRQDSEGNPALNITLLDHLYINEKLLSARYSRLTDILRNHRDTYQFFRWLNGKFNGDLFPGKGATEEECEAEWQTEEQKVKQPHLNILADFVSGDVDIETGQLSLWPYYHFDVIPLEFISSIYEEFVSKDSGTGVHYTPEHIVDFVLDGVLPWHSQEWDIKIIDPACGSGIFLVKAFQRLIHRWEQAHPKTIQPSDLKYLLENNLFGVDVDAQAVRVASFSLYLTMLDKVEPQYYWENEFRFPRLRERQLIAADFFQEDKEGFRSVQDAGKYDLVVGNAPWGINTVTPAAKSWAGDVWTITYGNIGPLFLPKAAALTKSGGQVSMMQPALALIFNQVGTAQEFRARLFSEFKIEEIVNLSALRFGLFKDAISPTCIITMSAIPPDGEPLTYICPKPVMTNEDDYHIVIEPDYINTIYPQEAIRDPLVWTVLMWGGRRDLSLVRRLNQESSIEKLKSRGIAKTRQGVTKGNRKKLQNNLRNKRILKLTKFLELDKSFLYLNAEQLPINDDPYIDSGTGLSSLSAFQMPQMILKLSWQKKSGRFRSVIIKPDNTNQGIICSESYVSIHITEENISQLNAACLAYNSKLAVYYLLLASGRFASYIPEVNVDDLLRVPIPELSVGELHNIKTVDDIDERIRLAFEFKDSEWVLINDLFNYTLPDFKGDGASPGRKRTHRIDNSQFQNDTEPELTAYCEYFLRVLKAGFGQDKQVCATIFQEQTKTLLPIRLVAIHLNKPDSEGVHIKTIDSPDLMERLESLNKLYLERGSIEDGGIFYQRVARIYDSVDLNGVKIPTIYLIKPDKIRYWTRSMALRDADEVAADIMTWRTIFDEKSQVIEESYSA</sequence>
<name>A0A6H2BZV3_DOLFA</name>
<dbReference type="PRINTS" id="PR00507">
    <property type="entry name" value="N12N6MTFRASE"/>
</dbReference>
<dbReference type="InterPro" id="IPR029063">
    <property type="entry name" value="SAM-dependent_MTases_sf"/>
</dbReference>
<gene>
    <name evidence="7" type="ORF">HGD76_13875</name>
</gene>